<feature type="transmembrane region" description="Helical" evidence="6">
    <location>
        <begin position="120"/>
        <end position="140"/>
    </location>
</feature>
<evidence type="ECO:0000256" key="3">
    <source>
        <dbReference type="ARBA" id="ARBA00022692"/>
    </source>
</evidence>
<proteinExistence type="predicted"/>
<comment type="caution">
    <text evidence="7">The sequence shown here is derived from an EMBL/GenBank/DDBJ whole genome shotgun (WGS) entry which is preliminary data.</text>
</comment>
<dbReference type="PANTHER" id="PTHR30086">
    <property type="entry name" value="ARGININE EXPORTER PROTEIN ARGO"/>
    <property type="match status" value="1"/>
</dbReference>
<feature type="transmembrane region" description="Helical" evidence="6">
    <location>
        <begin position="38"/>
        <end position="64"/>
    </location>
</feature>
<evidence type="ECO:0000256" key="1">
    <source>
        <dbReference type="ARBA" id="ARBA00004651"/>
    </source>
</evidence>
<keyword evidence="8" id="KW-1185">Reference proteome</keyword>
<sequence length="207" mass="23161">MGWDAFLFVATISFLGMISPGPDFFLVMKNSLSYPRKYAMMSCFGVVMAVLTHMSYCVAGIAVIIQTTPWLFTILRYVGATYLIWLGIKALLAKAGGSTYLGRGTFTQAISYKKAFMQGYLCNLLNPKATLFFLAIFTQVLAIDSTLFDKLFVAFIIWIEAVIWWPCVVIVFQSEIVQRRYFKIQCIVDKLLGVILIALGIKVALGI</sequence>
<keyword evidence="3 6" id="KW-0812">Transmembrane</keyword>
<dbReference type="Proteomes" id="UP001500171">
    <property type="component" value="Unassembled WGS sequence"/>
</dbReference>
<feature type="transmembrane region" description="Helical" evidence="6">
    <location>
        <begin position="6"/>
        <end position="26"/>
    </location>
</feature>
<organism evidence="7 8">
    <name type="scientific">Orbus sasakiae</name>
    <dbReference type="NCBI Taxonomy" id="1078475"/>
    <lineage>
        <taxon>Bacteria</taxon>
        <taxon>Pseudomonadati</taxon>
        <taxon>Pseudomonadota</taxon>
        <taxon>Gammaproteobacteria</taxon>
        <taxon>Orbales</taxon>
        <taxon>Orbaceae</taxon>
        <taxon>Orbus</taxon>
    </lineage>
</organism>
<keyword evidence="4 6" id="KW-1133">Transmembrane helix</keyword>
<evidence type="ECO:0000256" key="4">
    <source>
        <dbReference type="ARBA" id="ARBA00022989"/>
    </source>
</evidence>
<feature type="transmembrane region" description="Helical" evidence="6">
    <location>
        <begin position="152"/>
        <end position="172"/>
    </location>
</feature>
<evidence type="ECO:0000313" key="7">
    <source>
        <dbReference type="EMBL" id="GAA5111570.1"/>
    </source>
</evidence>
<dbReference type="EMBL" id="BAABHY010000003">
    <property type="protein sequence ID" value="GAA5111570.1"/>
    <property type="molecule type" value="Genomic_DNA"/>
</dbReference>
<keyword evidence="2" id="KW-1003">Cell membrane</keyword>
<protein>
    <submittedName>
        <fullName evidence="7">LysE family translocator</fullName>
    </submittedName>
</protein>
<accession>A0ABP9ND69</accession>
<dbReference type="Pfam" id="PF01810">
    <property type="entry name" value="LysE"/>
    <property type="match status" value="1"/>
</dbReference>
<gene>
    <name evidence="7" type="ORF">GCM10023211_17180</name>
</gene>
<evidence type="ECO:0000256" key="2">
    <source>
        <dbReference type="ARBA" id="ARBA00022475"/>
    </source>
</evidence>
<keyword evidence="5 6" id="KW-0472">Membrane</keyword>
<dbReference type="InterPro" id="IPR001123">
    <property type="entry name" value="LeuE-type"/>
</dbReference>
<name>A0ABP9ND69_9GAMM</name>
<reference evidence="8" key="1">
    <citation type="journal article" date="2019" name="Int. J. Syst. Evol. Microbiol.">
        <title>The Global Catalogue of Microorganisms (GCM) 10K type strain sequencing project: providing services to taxonomists for standard genome sequencing and annotation.</title>
        <authorList>
            <consortium name="The Broad Institute Genomics Platform"/>
            <consortium name="The Broad Institute Genome Sequencing Center for Infectious Disease"/>
            <person name="Wu L."/>
            <person name="Ma J."/>
        </authorList>
    </citation>
    <scope>NUCLEOTIDE SEQUENCE [LARGE SCALE GENOMIC DNA]</scope>
    <source>
        <strain evidence="8">JCM 18050</strain>
    </source>
</reference>
<evidence type="ECO:0000256" key="6">
    <source>
        <dbReference type="SAM" id="Phobius"/>
    </source>
</evidence>
<dbReference type="PANTHER" id="PTHR30086:SF20">
    <property type="entry name" value="ARGININE EXPORTER PROTEIN ARGO-RELATED"/>
    <property type="match status" value="1"/>
</dbReference>
<evidence type="ECO:0000313" key="8">
    <source>
        <dbReference type="Proteomes" id="UP001500171"/>
    </source>
</evidence>
<comment type="subcellular location">
    <subcellularLocation>
        <location evidence="1">Cell membrane</location>
        <topology evidence="1">Multi-pass membrane protein</topology>
    </subcellularLocation>
</comment>
<dbReference type="RefSeq" id="WP_345491151.1">
    <property type="nucleotide sequence ID" value="NZ_BAABHY010000003.1"/>
</dbReference>
<evidence type="ECO:0000256" key="5">
    <source>
        <dbReference type="ARBA" id="ARBA00023136"/>
    </source>
</evidence>
<dbReference type="PIRSF" id="PIRSF006324">
    <property type="entry name" value="LeuE"/>
    <property type="match status" value="1"/>
</dbReference>